<dbReference type="InterPro" id="IPR008927">
    <property type="entry name" value="6-PGluconate_DH-like_C_sf"/>
</dbReference>
<evidence type="ECO:0000256" key="4">
    <source>
        <dbReference type="HAMAP-Rule" id="MF_01925"/>
    </source>
</evidence>
<gene>
    <name evidence="4" type="primary">proC</name>
    <name evidence="8" type="ORF">FHS65_000877</name>
</gene>
<dbReference type="Gene3D" id="3.40.50.720">
    <property type="entry name" value="NAD(P)-binding Rossmann-like Domain"/>
    <property type="match status" value="1"/>
</dbReference>
<evidence type="ECO:0000256" key="1">
    <source>
        <dbReference type="ARBA" id="ARBA00005525"/>
    </source>
</evidence>
<dbReference type="PANTHER" id="PTHR11645">
    <property type="entry name" value="PYRROLINE-5-CARBOXYLATE REDUCTASE"/>
    <property type="match status" value="1"/>
</dbReference>
<keyword evidence="4" id="KW-0963">Cytoplasm</keyword>
<feature type="binding site" evidence="5">
    <location>
        <begin position="14"/>
        <end position="19"/>
    </location>
    <ligand>
        <name>NADP(+)</name>
        <dbReference type="ChEBI" id="CHEBI:58349"/>
    </ligand>
</feature>
<dbReference type="InterPro" id="IPR000304">
    <property type="entry name" value="Pyrroline-COOH_reductase"/>
</dbReference>
<dbReference type="PANTHER" id="PTHR11645:SF0">
    <property type="entry name" value="PYRROLINE-5-CARBOXYLATE REDUCTASE 3"/>
    <property type="match status" value="1"/>
</dbReference>
<dbReference type="GO" id="GO:0004735">
    <property type="term" value="F:pyrroline-5-carboxylate reductase activity"/>
    <property type="evidence" value="ECO:0007669"/>
    <property type="project" value="UniProtKB-UniRule"/>
</dbReference>
<protein>
    <recommendedName>
        <fullName evidence="4">Pyrroline-5-carboxylate reductase</fullName>
        <shortName evidence="4">P5C reductase</shortName>
        <shortName evidence="4">P5CR</shortName>
        <ecNumber evidence="4">1.5.1.2</ecNumber>
    </recommendedName>
    <alternativeName>
        <fullName evidence="4">PCA reductase</fullName>
    </alternativeName>
</protein>
<dbReference type="Pfam" id="PF03807">
    <property type="entry name" value="F420_oxidored"/>
    <property type="match status" value="1"/>
</dbReference>
<comment type="pathway">
    <text evidence="4">Amino-acid biosynthesis; L-proline biosynthesis; L-proline from L-glutamate 5-semialdehyde: step 1/1.</text>
</comment>
<evidence type="ECO:0000313" key="9">
    <source>
        <dbReference type="Proteomes" id="UP000548978"/>
    </source>
</evidence>
<evidence type="ECO:0000259" key="7">
    <source>
        <dbReference type="Pfam" id="PF14748"/>
    </source>
</evidence>
<evidence type="ECO:0000256" key="3">
    <source>
        <dbReference type="ARBA" id="ARBA00023002"/>
    </source>
</evidence>
<dbReference type="HAMAP" id="MF_01925">
    <property type="entry name" value="P5C_reductase"/>
    <property type="match status" value="1"/>
</dbReference>
<accession>A0A7W9A2T0</accession>
<feature type="domain" description="Pyrroline-5-carboxylate reductase catalytic N-terminal" evidence="6">
    <location>
        <begin position="11"/>
        <end position="104"/>
    </location>
</feature>
<feature type="domain" description="Pyrroline-5-carboxylate reductase dimerisation" evidence="7">
    <location>
        <begin position="164"/>
        <end position="267"/>
    </location>
</feature>
<dbReference type="OrthoDB" id="9805754at2"/>
<dbReference type="AlphaFoldDB" id="A0A7W9A2T0"/>
<dbReference type="SUPFAM" id="SSF51735">
    <property type="entry name" value="NAD(P)-binding Rossmann-fold domains"/>
    <property type="match status" value="1"/>
</dbReference>
<comment type="catalytic activity">
    <reaction evidence="4">
        <text>L-proline + NAD(+) = (S)-1-pyrroline-5-carboxylate + NADH + 2 H(+)</text>
        <dbReference type="Rhea" id="RHEA:14105"/>
        <dbReference type="ChEBI" id="CHEBI:15378"/>
        <dbReference type="ChEBI" id="CHEBI:17388"/>
        <dbReference type="ChEBI" id="CHEBI:57540"/>
        <dbReference type="ChEBI" id="CHEBI:57945"/>
        <dbReference type="ChEBI" id="CHEBI:60039"/>
        <dbReference type="EC" id="1.5.1.2"/>
    </reaction>
</comment>
<dbReference type="GO" id="GO:0005737">
    <property type="term" value="C:cytoplasm"/>
    <property type="evidence" value="ECO:0007669"/>
    <property type="project" value="UniProtKB-SubCell"/>
</dbReference>
<dbReference type="Gene3D" id="1.10.3730.10">
    <property type="entry name" value="ProC C-terminal domain-like"/>
    <property type="match status" value="1"/>
</dbReference>
<evidence type="ECO:0000256" key="5">
    <source>
        <dbReference type="PIRSR" id="PIRSR000193-1"/>
    </source>
</evidence>
<evidence type="ECO:0000259" key="6">
    <source>
        <dbReference type="Pfam" id="PF03807"/>
    </source>
</evidence>
<dbReference type="InterPro" id="IPR028939">
    <property type="entry name" value="P5C_Rdtase_cat_N"/>
</dbReference>
<keyword evidence="9" id="KW-1185">Reference proteome</keyword>
<comment type="function">
    <text evidence="4">Catalyzes the reduction of 1-pyrroline-5-carboxylate (PCA) to L-proline.</text>
</comment>
<dbReference type="GO" id="GO:0055129">
    <property type="term" value="P:L-proline biosynthetic process"/>
    <property type="evidence" value="ECO:0007669"/>
    <property type="project" value="UniProtKB-UniRule"/>
</dbReference>
<comment type="subcellular location">
    <subcellularLocation>
        <location evidence="4">Cytoplasm</location>
    </subcellularLocation>
</comment>
<evidence type="ECO:0000256" key="2">
    <source>
        <dbReference type="ARBA" id="ARBA00022857"/>
    </source>
</evidence>
<keyword evidence="2 4" id="KW-0521">NADP</keyword>
<dbReference type="EC" id="1.5.1.2" evidence="4"/>
<sequence length="270" mass="27575">MTDTFTLDTDIALIGCGRLGSALVEGWLATPGFKADRLKIIEQYETSATDQAKAAGATINPSPEQMKGVGILVLAIKPAVWREALQPFADVIPEDAVVASVMAGVRLDDIRKAVGGRPVARLMPTTAVAQRQGVAGLYSPDQKARDVATALFEGMADVVPLEAEDLLDPATGVAGSAPAFVYAFIQALARAGEAEGLKPDAAVRLARGALRSAAAGVSGGQSLEDAIERIASKGGTTRAGLDALEVDGGAARAATAAVSAAVAKARDLSR</sequence>
<feature type="binding site" evidence="5">
    <location>
        <begin position="75"/>
        <end position="78"/>
    </location>
    <ligand>
        <name>NADP(+)</name>
        <dbReference type="ChEBI" id="CHEBI:58349"/>
    </ligand>
</feature>
<evidence type="ECO:0000313" key="8">
    <source>
        <dbReference type="EMBL" id="MBB5660137.1"/>
    </source>
</evidence>
<keyword evidence="4" id="KW-0641">Proline biosynthesis</keyword>
<name>A0A7W9A2T0_9CAUL</name>
<comment type="similarity">
    <text evidence="1 4">Belongs to the pyrroline-5-carboxylate reductase family.</text>
</comment>
<comment type="catalytic activity">
    <reaction evidence="4">
        <text>L-proline + NADP(+) = (S)-1-pyrroline-5-carboxylate + NADPH + 2 H(+)</text>
        <dbReference type="Rhea" id="RHEA:14109"/>
        <dbReference type="ChEBI" id="CHEBI:15378"/>
        <dbReference type="ChEBI" id="CHEBI:17388"/>
        <dbReference type="ChEBI" id="CHEBI:57783"/>
        <dbReference type="ChEBI" id="CHEBI:58349"/>
        <dbReference type="ChEBI" id="CHEBI:60039"/>
        <dbReference type="EC" id="1.5.1.2"/>
    </reaction>
</comment>
<reference evidence="8 9" key="1">
    <citation type="submission" date="2020-08" db="EMBL/GenBank/DDBJ databases">
        <title>Genomic Encyclopedia of Type Strains, Phase IV (KMG-IV): sequencing the most valuable type-strain genomes for metagenomic binning, comparative biology and taxonomic classification.</title>
        <authorList>
            <person name="Goeker M."/>
        </authorList>
    </citation>
    <scope>NUCLEOTIDE SEQUENCE [LARGE SCALE GENOMIC DNA]</scope>
    <source>
        <strain evidence="8 9">DSM 24448</strain>
    </source>
</reference>
<dbReference type="PIRSF" id="PIRSF000193">
    <property type="entry name" value="Pyrrol-5-carb_rd"/>
    <property type="match status" value="1"/>
</dbReference>
<proteinExistence type="inferred from homology"/>
<dbReference type="RefSeq" id="WP_123287602.1">
    <property type="nucleotide sequence ID" value="NZ_JACIJB010000002.1"/>
</dbReference>
<keyword evidence="4" id="KW-0028">Amino-acid biosynthesis</keyword>
<dbReference type="Pfam" id="PF14748">
    <property type="entry name" value="P5CR_dimer"/>
    <property type="match status" value="1"/>
</dbReference>
<dbReference type="InterPro" id="IPR029036">
    <property type="entry name" value="P5CR_dimer"/>
</dbReference>
<comment type="caution">
    <text evidence="8">The sequence shown here is derived from an EMBL/GenBank/DDBJ whole genome shotgun (WGS) entry which is preliminary data.</text>
</comment>
<organism evidence="8 9">
    <name type="scientific">Brevundimonas halotolerans</name>
    <dbReference type="NCBI Taxonomy" id="69670"/>
    <lineage>
        <taxon>Bacteria</taxon>
        <taxon>Pseudomonadati</taxon>
        <taxon>Pseudomonadota</taxon>
        <taxon>Alphaproteobacteria</taxon>
        <taxon>Caulobacterales</taxon>
        <taxon>Caulobacteraceae</taxon>
        <taxon>Brevundimonas</taxon>
    </lineage>
</organism>
<dbReference type="SUPFAM" id="SSF48179">
    <property type="entry name" value="6-phosphogluconate dehydrogenase C-terminal domain-like"/>
    <property type="match status" value="1"/>
</dbReference>
<dbReference type="InterPro" id="IPR036291">
    <property type="entry name" value="NAD(P)-bd_dom_sf"/>
</dbReference>
<dbReference type="Proteomes" id="UP000548978">
    <property type="component" value="Unassembled WGS sequence"/>
</dbReference>
<dbReference type="UniPathway" id="UPA00098">
    <property type="reaction ID" value="UER00361"/>
</dbReference>
<dbReference type="EMBL" id="JACIJB010000002">
    <property type="protein sequence ID" value="MBB5660137.1"/>
    <property type="molecule type" value="Genomic_DNA"/>
</dbReference>
<keyword evidence="3 4" id="KW-0560">Oxidoreductase</keyword>